<reference evidence="8 9" key="1">
    <citation type="submission" date="2019-06" db="EMBL/GenBank/DDBJ databases">
        <title>Genomic Encyclopedia of Type Strains, Phase IV (KMG-V): Genome sequencing to study the core and pangenomes of soil and plant-associated prokaryotes.</title>
        <authorList>
            <person name="Whitman W."/>
        </authorList>
    </citation>
    <scope>NUCLEOTIDE SEQUENCE [LARGE SCALE GENOMIC DNA]</scope>
    <source>
        <strain evidence="8 9">BR 10355</strain>
    </source>
</reference>
<evidence type="ECO:0000256" key="4">
    <source>
        <dbReference type="ARBA" id="ARBA00023125"/>
    </source>
</evidence>
<evidence type="ECO:0000256" key="5">
    <source>
        <dbReference type="ARBA" id="ARBA00023163"/>
    </source>
</evidence>
<comment type="caution">
    <text evidence="8">The sequence shown here is derived from an EMBL/GenBank/DDBJ whole genome shotgun (WGS) entry which is preliminary data.</text>
</comment>
<dbReference type="InterPro" id="IPR015421">
    <property type="entry name" value="PyrdxlP-dep_Trfase_major"/>
</dbReference>
<proteinExistence type="inferred from homology"/>
<dbReference type="Proteomes" id="UP000321304">
    <property type="component" value="Unassembled WGS sequence"/>
</dbReference>
<gene>
    <name evidence="8" type="ORF">FBZ93_101733</name>
</gene>
<dbReference type="GO" id="GO:0003700">
    <property type="term" value="F:DNA-binding transcription factor activity"/>
    <property type="evidence" value="ECO:0007669"/>
    <property type="project" value="InterPro"/>
</dbReference>
<evidence type="ECO:0000259" key="7">
    <source>
        <dbReference type="PROSITE" id="PS50949"/>
    </source>
</evidence>
<dbReference type="SUPFAM" id="SSF53383">
    <property type="entry name" value="PLP-dependent transferases"/>
    <property type="match status" value="1"/>
</dbReference>
<dbReference type="InterPro" id="IPR051446">
    <property type="entry name" value="HTH_trans_reg/aminotransferase"/>
</dbReference>
<evidence type="ECO:0000256" key="3">
    <source>
        <dbReference type="ARBA" id="ARBA00023015"/>
    </source>
</evidence>
<dbReference type="RefSeq" id="WP_246667342.1">
    <property type="nucleotide sequence ID" value="NZ_VITY01000001.1"/>
</dbReference>
<evidence type="ECO:0000313" key="9">
    <source>
        <dbReference type="Proteomes" id="UP000321304"/>
    </source>
</evidence>
<dbReference type="Gene3D" id="1.10.10.10">
    <property type="entry name" value="Winged helix-like DNA-binding domain superfamily/Winged helix DNA-binding domain"/>
    <property type="match status" value="1"/>
</dbReference>
<dbReference type="InterPro" id="IPR004839">
    <property type="entry name" value="Aminotransferase_I/II_large"/>
</dbReference>
<dbReference type="InterPro" id="IPR000524">
    <property type="entry name" value="Tscrpt_reg_HTH_GntR"/>
</dbReference>
<dbReference type="PROSITE" id="PS50949">
    <property type="entry name" value="HTH_GNTR"/>
    <property type="match status" value="1"/>
</dbReference>
<protein>
    <submittedName>
        <fullName evidence="8">GntR family transcriptional regulator/MocR family aminotransferase</fullName>
    </submittedName>
</protein>
<feature type="region of interest" description="Disordered" evidence="6">
    <location>
        <begin position="466"/>
        <end position="488"/>
    </location>
</feature>
<keyword evidence="8" id="KW-0808">Transferase</keyword>
<organism evidence="8 9">
    <name type="scientific">Bradyrhizobium macuxiense</name>
    <dbReference type="NCBI Taxonomy" id="1755647"/>
    <lineage>
        <taxon>Bacteria</taxon>
        <taxon>Pseudomonadati</taxon>
        <taxon>Pseudomonadota</taxon>
        <taxon>Alphaproteobacteria</taxon>
        <taxon>Hyphomicrobiales</taxon>
        <taxon>Nitrobacteraceae</taxon>
        <taxon>Bradyrhizobium</taxon>
    </lineage>
</organism>
<feature type="domain" description="HTH gntR-type" evidence="7">
    <location>
        <begin position="15"/>
        <end position="83"/>
    </location>
</feature>
<evidence type="ECO:0000313" key="8">
    <source>
        <dbReference type="EMBL" id="TWC07440.1"/>
    </source>
</evidence>
<dbReference type="EMBL" id="VITY01000001">
    <property type="protein sequence ID" value="TWC07440.1"/>
    <property type="molecule type" value="Genomic_DNA"/>
</dbReference>
<dbReference type="InterPro" id="IPR015424">
    <property type="entry name" value="PyrdxlP-dep_Trfase"/>
</dbReference>
<dbReference type="Pfam" id="PF00392">
    <property type="entry name" value="GntR"/>
    <property type="match status" value="1"/>
</dbReference>
<dbReference type="Gene3D" id="3.40.640.10">
    <property type="entry name" value="Type I PLP-dependent aspartate aminotransferase-like (Major domain)"/>
    <property type="match status" value="1"/>
</dbReference>
<dbReference type="Pfam" id="PF00155">
    <property type="entry name" value="Aminotran_1_2"/>
    <property type="match status" value="1"/>
</dbReference>
<evidence type="ECO:0000256" key="1">
    <source>
        <dbReference type="ARBA" id="ARBA00005384"/>
    </source>
</evidence>
<feature type="compositionally biased region" description="Low complexity" evidence="6">
    <location>
        <begin position="466"/>
        <end position="479"/>
    </location>
</feature>
<dbReference type="SMART" id="SM00345">
    <property type="entry name" value="HTH_GNTR"/>
    <property type="match status" value="1"/>
</dbReference>
<dbReference type="AlphaFoldDB" id="A0A560MJ95"/>
<evidence type="ECO:0000256" key="6">
    <source>
        <dbReference type="SAM" id="MobiDB-lite"/>
    </source>
</evidence>
<sequence>MPNRLPITLDRSARTPLSEQIRKAIAVAIDNGVLVPGARLPSWLDLAAQLGVARGTVRAAYDRLSDAQHIVSSKANGTTVARRPRTAAKPDTPVAPGPVVEMFQDLNGQGIFQLGVPAQDTLPAKLLARIRARAVRAELSDVTRYSDPRGELALRREIAAHLAIARGLQCSPAQIVVTSGFTGGLGLALRVLGLEGRRAWMEDPGFPLTRKGLELARLELVPIPVDADGVDVGHGLKHAPDAALAVVTPGQQAPLGPALSEKRRAQLLDWAAQTGGWIIEDDYLGELQLDGRAAPALASLDRAGRVIHLGSFSKTISPTLRLGFLVAPEPLAAQFADVATCLVPAPGPAVQLSTAEFMRDGHYIRHLRRTKRAYCNNRDALTSALRPWSNDVRVAGLAVMLTLPDKASDVEIARRVLAHGLAPAPLSPWYLSPKRAQPGLLLGIATVPDRGVPAACKRLFEAIRGQGRTQGRTQGAQVTRRVRKPAGP</sequence>
<keyword evidence="2" id="KW-0663">Pyridoxal phosphate</keyword>
<accession>A0A560MJ95</accession>
<dbReference type="GO" id="GO:0003677">
    <property type="term" value="F:DNA binding"/>
    <property type="evidence" value="ECO:0007669"/>
    <property type="project" value="UniProtKB-KW"/>
</dbReference>
<dbReference type="GO" id="GO:0030170">
    <property type="term" value="F:pyridoxal phosphate binding"/>
    <property type="evidence" value="ECO:0007669"/>
    <property type="project" value="InterPro"/>
</dbReference>
<keyword evidence="8" id="KW-0032">Aminotransferase</keyword>
<dbReference type="PANTHER" id="PTHR46577">
    <property type="entry name" value="HTH-TYPE TRANSCRIPTIONAL REGULATORY PROTEIN GABR"/>
    <property type="match status" value="1"/>
</dbReference>
<dbReference type="InterPro" id="IPR036390">
    <property type="entry name" value="WH_DNA-bd_sf"/>
</dbReference>
<keyword evidence="4" id="KW-0238">DNA-binding</keyword>
<keyword evidence="3" id="KW-0805">Transcription regulation</keyword>
<evidence type="ECO:0000256" key="2">
    <source>
        <dbReference type="ARBA" id="ARBA00022898"/>
    </source>
</evidence>
<keyword evidence="5" id="KW-0804">Transcription</keyword>
<dbReference type="CDD" id="cd00609">
    <property type="entry name" value="AAT_like"/>
    <property type="match status" value="1"/>
</dbReference>
<dbReference type="PANTHER" id="PTHR46577:SF1">
    <property type="entry name" value="HTH-TYPE TRANSCRIPTIONAL REGULATORY PROTEIN GABR"/>
    <property type="match status" value="1"/>
</dbReference>
<dbReference type="SUPFAM" id="SSF46785">
    <property type="entry name" value="Winged helix' DNA-binding domain"/>
    <property type="match status" value="1"/>
</dbReference>
<dbReference type="CDD" id="cd07377">
    <property type="entry name" value="WHTH_GntR"/>
    <property type="match status" value="1"/>
</dbReference>
<comment type="similarity">
    <text evidence="1">In the C-terminal section; belongs to the class-I pyridoxal-phosphate-dependent aminotransferase family.</text>
</comment>
<name>A0A560MJ95_9BRAD</name>
<keyword evidence="9" id="KW-1185">Reference proteome</keyword>
<dbReference type="InterPro" id="IPR036388">
    <property type="entry name" value="WH-like_DNA-bd_sf"/>
</dbReference>
<dbReference type="GO" id="GO:0008483">
    <property type="term" value="F:transaminase activity"/>
    <property type="evidence" value="ECO:0007669"/>
    <property type="project" value="UniProtKB-KW"/>
</dbReference>